<dbReference type="InterPro" id="IPR007175">
    <property type="entry name" value="Rpr2/Snm1/Rpp21"/>
</dbReference>
<evidence type="ECO:0000256" key="1">
    <source>
        <dbReference type="SAM" id="MobiDB-lite"/>
    </source>
</evidence>
<name>A0A0G4HVT9_9ALVE</name>
<feature type="region of interest" description="Disordered" evidence="1">
    <location>
        <begin position="145"/>
        <end position="176"/>
    </location>
</feature>
<feature type="compositionally biased region" description="Low complexity" evidence="1">
    <location>
        <begin position="407"/>
        <end position="421"/>
    </location>
</feature>
<feature type="compositionally biased region" description="Low complexity" evidence="1">
    <location>
        <begin position="162"/>
        <end position="176"/>
    </location>
</feature>
<feature type="compositionally biased region" description="Basic and acidic residues" evidence="1">
    <location>
        <begin position="280"/>
        <end position="304"/>
    </location>
</feature>
<dbReference type="EMBL" id="CDMZ01004085">
    <property type="protein sequence ID" value="CEM48596.1"/>
    <property type="molecule type" value="Genomic_DNA"/>
</dbReference>
<feature type="compositionally biased region" description="Low complexity" evidence="1">
    <location>
        <begin position="36"/>
        <end position="48"/>
    </location>
</feature>
<feature type="compositionally biased region" description="Low complexity" evidence="1">
    <location>
        <begin position="560"/>
        <end position="573"/>
    </location>
</feature>
<feature type="region of interest" description="Disordered" evidence="1">
    <location>
        <begin position="1"/>
        <end position="74"/>
    </location>
</feature>
<dbReference type="Pfam" id="PF04032">
    <property type="entry name" value="Rpr2"/>
    <property type="match status" value="1"/>
</dbReference>
<dbReference type="VEuPathDB" id="CryptoDB:Cvel_8925"/>
<reference evidence="2" key="1">
    <citation type="submission" date="2014-11" db="EMBL/GenBank/DDBJ databases">
        <authorList>
            <person name="Otto D Thomas"/>
            <person name="Naeem Raeece"/>
        </authorList>
    </citation>
    <scope>NUCLEOTIDE SEQUENCE</scope>
</reference>
<feature type="compositionally biased region" description="Gly residues" evidence="1">
    <location>
        <begin position="484"/>
        <end position="505"/>
    </location>
</feature>
<feature type="region of interest" description="Disordered" evidence="1">
    <location>
        <begin position="249"/>
        <end position="593"/>
    </location>
</feature>
<dbReference type="GO" id="GO:0008033">
    <property type="term" value="P:tRNA processing"/>
    <property type="evidence" value="ECO:0007669"/>
    <property type="project" value="TreeGrafter"/>
</dbReference>
<dbReference type="PANTHER" id="PTHR14742">
    <property type="entry name" value="RIBONUCLEASE P SUBUNIT P21"/>
    <property type="match status" value="1"/>
</dbReference>
<feature type="compositionally biased region" description="Pro residues" evidence="1">
    <location>
        <begin position="380"/>
        <end position="391"/>
    </location>
</feature>
<proteinExistence type="predicted"/>
<sequence>MKRLERLRDISKKLQPREPAPSPSDAGSSLLEDLARAQGQGSASGPAAKPRPLYSEKKIQYNPLPPPRESSPLPARQQMKTLLHLQTASHAFAVTNPPLARILTRKFCNFAADRDIALDSFTKSKFCPSCGAVRVVPFTGTQLARPTDKQRRRKLLKRAERGSGVSGVRGAASSSSSHLPEFLKKLSGQHNANVGAAFQGGGGQQSDSRPGAKGTKTVKSEAVYFCKACGNTSSAPAVFTEKIAVRPKKRLRSSGPVSNRQHKSKSGEEKEKAIAAAAALKEEFAGLDRQRRMKTQEEEEERRRGSQNKSGPSPAGGSGSLNFLCEGPSAASAADVGSGKSSLNIYAHSGDLGSSLLDMDEGGAIVPPDFILDTRGESVSPPPVPVSPASPPRLSQTTGRGRGRGGAVSAFRSADAAAVGGKVKETGGGAESATHPRGFRTLASVPSSKAEAKKKKESTERGGTEAQTEMRGTKRAGDLEAGGRGRGQGRGLDGLRGGPVGGSAEGSGKKKKKTKGTGGIMDSALFQMDSGGGQEGFGGLDTGLFSLTFGGLGGDTNTVSASSVSRGSASASRAPPPSGSRGGHRGGRGRGKG</sequence>
<feature type="compositionally biased region" description="Basic and acidic residues" evidence="1">
    <location>
        <begin position="471"/>
        <end position="483"/>
    </location>
</feature>
<dbReference type="PANTHER" id="PTHR14742:SF3">
    <property type="entry name" value="RIBONUCLEASE MRP PROTEIN SUBUNIT SNM1"/>
    <property type="match status" value="1"/>
</dbReference>
<protein>
    <submittedName>
        <fullName evidence="2">Uncharacterized protein</fullName>
    </submittedName>
</protein>
<organism evidence="2">
    <name type="scientific">Chromera velia CCMP2878</name>
    <dbReference type="NCBI Taxonomy" id="1169474"/>
    <lineage>
        <taxon>Eukaryota</taxon>
        <taxon>Sar</taxon>
        <taxon>Alveolata</taxon>
        <taxon>Colpodellida</taxon>
        <taxon>Chromeraceae</taxon>
        <taxon>Chromera</taxon>
    </lineage>
</organism>
<accession>A0A0G4HVT9</accession>
<dbReference type="GO" id="GO:0005655">
    <property type="term" value="C:nucleolar ribonuclease P complex"/>
    <property type="evidence" value="ECO:0007669"/>
    <property type="project" value="TreeGrafter"/>
</dbReference>
<evidence type="ECO:0000313" key="2">
    <source>
        <dbReference type="EMBL" id="CEM48596.1"/>
    </source>
</evidence>
<dbReference type="AlphaFoldDB" id="A0A0G4HVT9"/>
<feature type="compositionally biased region" description="Gly residues" evidence="1">
    <location>
        <begin position="530"/>
        <end position="541"/>
    </location>
</feature>
<feature type="compositionally biased region" description="Basic residues" evidence="1">
    <location>
        <begin position="582"/>
        <end position="593"/>
    </location>
</feature>
<feature type="compositionally biased region" description="Basic and acidic residues" evidence="1">
    <location>
        <begin position="1"/>
        <end position="16"/>
    </location>
</feature>
<gene>
    <name evidence="2" type="ORF">Cvel_8925</name>
</gene>
<feature type="region of interest" description="Disordered" evidence="1">
    <location>
        <begin position="193"/>
        <end position="215"/>
    </location>
</feature>